<sequence length="73" mass="8773">MDQVKEKIQVNFGFVKKRKREQRRILAQGCNKRSHGLGVLEQEVEKCRRLFYELQASWEKKSLLLYSVIGERY</sequence>
<evidence type="ECO:0000313" key="2">
    <source>
        <dbReference type="Proteomes" id="UP000006729"/>
    </source>
</evidence>
<protein>
    <submittedName>
        <fullName evidence="1">Uncharacterized protein</fullName>
    </submittedName>
</protein>
<organism evidence="1 2">
    <name type="scientific">Populus trichocarpa</name>
    <name type="common">Western balsam poplar</name>
    <name type="synonym">Populus balsamifera subsp. trichocarpa</name>
    <dbReference type="NCBI Taxonomy" id="3694"/>
    <lineage>
        <taxon>Eukaryota</taxon>
        <taxon>Viridiplantae</taxon>
        <taxon>Streptophyta</taxon>
        <taxon>Embryophyta</taxon>
        <taxon>Tracheophyta</taxon>
        <taxon>Spermatophyta</taxon>
        <taxon>Magnoliopsida</taxon>
        <taxon>eudicotyledons</taxon>
        <taxon>Gunneridae</taxon>
        <taxon>Pentapetalae</taxon>
        <taxon>rosids</taxon>
        <taxon>fabids</taxon>
        <taxon>Malpighiales</taxon>
        <taxon>Salicaceae</taxon>
        <taxon>Saliceae</taxon>
        <taxon>Populus</taxon>
    </lineage>
</organism>
<accession>A0ACC0TKP7</accession>
<reference evidence="1 2" key="1">
    <citation type="journal article" date="2006" name="Science">
        <title>The genome of black cottonwood, Populus trichocarpa (Torr. &amp; Gray).</title>
        <authorList>
            <person name="Tuskan G.A."/>
            <person name="Difazio S."/>
            <person name="Jansson S."/>
            <person name="Bohlmann J."/>
            <person name="Grigoriev I."/>
            <person name="Hellsten U."/>
            <person name="Putnam N."/>
            <person name="Ralph S."/>
            <person name="Rombauts S."/>
            <person name="Salamov A."/>
            <person name="Schein J."/>
            <person name="Sterck L."/>
            <person name="Aerts A."/>
            <person name="Bhalerao R.R."/>
            <person name="Bhalerao R.P."/>
            <person name="Blaudez D."/>
            <person name="Boerjan W."/>
            <person name="Brun A."/>
            <person name="Brunner A."/>
            <person name="Busov V."/>
            <person name="Campbell M."/>
            <person name="Carlson J."/>
            <person name="Chalot M."/>
            <person name="Chapman J."/>
            <person name="Chen G.L."/>
            <person name="Cooper D."/>
            <person name="Coutinho P.M."/>
            <person name="Couturier J."/>
            <person name="Covert S."/>
            <person name="Cronk Q."/>
            <person name="Cunningham R."/>
            <person name="Davis J."/>
            <person name="Degroeve S."/>
            <person name="Dejardin A."/>
            <person name="Depamphilis C."/>
            <person name="Detter J."/>
            <person name="Dirks B."/>
            <person name="Dubchak I."/>
            <person name="Duplessis S."/>
            <person name="Ehlting J."/>
            <person name="Ellis B."/>
            <person name="Gendler K."/>
            <person name="Goodstein D."/>
            <person name="Gribskov M."/>
            <person name="Grimwood J."/>
            <person name="Groover A."/>
            <person name="Gunter L."/>
            <person name="Hamberger B."/>
            <person name="Heinze B."/>
            <person name="Helariutta Y."/>
            <person name="Henrissat B."/>
            <person name="Holligan D."/>
            <person name="Holt R."/>
            <person name="Huang W."/>
            <person name="Islam-Faridi N."/>
            <person name="Jones S."/>
            <person name="Jones-Rhoades M."/>
            <person name="Jorgensen R."/>
            <person name="Joshi C."/>
            <person name="Kangasjarvi J."/>
            <person name="Karlsson J."/>
            <person name="Kelleher C."/>
            <person name="Kirkpatrick R."/>
            <person name="Kirst M."/>
            <person name="Kohler A."/>
            <person name="Kalluri U."/>
            <person name="Larimer F."/>
            <person name="Leebens-Mack J."/>
            <person name="Leple J.C."/>
            <person name="Locascio P."/>
            <person name="Lou Y."/>
            <person name="Lucas S."/>
            <person name="Martin F."/>
            <person name="Montanini B."/>
            <person name="Napoli C."/>
            <person name="Nelson D.R."/>
            <person name="Nelson C."/>
            <person name="Nieminen K."/>
            <person name="Nilsson O."/>
            <person name="Pereda V."/>
            <person name="Peter G."/>
            <person name="Philippe R."/>
            <person name="Pilate G."/>
            <person name="Poliakov A."/>
            <person name="Razumovskaya J."/>
            <person name="Richardson P."/>
            <person name="Rinaldi C."/>
            <person name="Ritland K."/>
            <person name="Rouze P."/>
            <person name="Ryaboy D."/>
            <person name="Schmutz J."/>
            <person name="Schrader J."/>
            <person name="Segerman B."/>
            <person name="Shin H."/>
            <person name="Siddiqui A."/>
            <person name="Sterky F."/>
            <person name="Terry A."/>
            <person name="Tsai C.J."/>
            <person name="Uberbacher E."/>
            <person name="Unneberg P."/>
            <person name="Vahala J."/>
            <person name="Wall K."/>
            <person name="Wessler S."/>
            <person name="Yang G."/>
            <person name="Yin T."/>
            <person name="Douglas C."/>
            <person name="Marra M."/>
            <person name="Sandberg G."/>
            <person name="Van de Peer Y."/>
            <person name="Rokhsar D."/>
        </authorList>
    </citation>
    <scope>NUCLEOTIDE SEQUENCE [LARGE SCALE GENOMIC DNA]</scope>
    <source>
        <strain evidence="2">cv. Nisqually</strain>
    </source>
</reference>
<comment type="caution">
    <text evidence="1">The sequence shown here is derived from an EMBL/GenBank/DDBJ whole genome shotgun (WGS) entry which is preliminary data.</text>
</comment>
<dbReference type="Proteomes" id="UP000006729">
    <property type="component" value="Chromosome 1"/>
</dbReference>
<keyword evidence="2" id="KW-1185">Reference proteome</keyword>
<dbReference type="EMBL" id="CM009290">
    <property type="protein sequence ID" value="KAI9401781.1"/>
    <property type="molecule type" value="Genomic_DNA"/>
</dbReference>
<evidence type="ECO:0000313" key="1">
    <source>
        <dbReference type="EMBL" id="KAI9401781.1"/>
    </source>
</evidence>
<proteinExistence type="predicted"/>
<name>A0ACC0TKP7_POPTR</name>
<gene>
    <name evidence="1" type="ORF">POPTR_001G169351v4</name>
</gene>